<evidence type="ECO:0000313" key="4">
    <source>
        <dbReference type="EMBL" id="NWK55573.1"/>
    </source>
</evidence>
<dbReference type="RefSeq" id="WP_178932083.1">
    <property type="nucleotide sequence ID" value="NZ_JACBAZ010000002.1"/>
</dbReference>
<dbReference type="InterPro" id="IPR002035">
    <property type="entry name" value="VWF_A"/>
</dbReference>
<accession>A0A851GDE0</accession>
<evidence type="ECO:0000256" key="1">
    <source>
        <dbReference type="SAM" id="Phobius"/>
    </source>
</evidence>
<keyword evidence="5" id="KW-1185">Reference proteome</keyword>
<name>A0A851GDE0_9BACT</name>
<dbReference type="NCBIfam" id="TIGR02226">
    <property type="entry name" value="two_anch"/>
    <property type="match status" value="1"/>
</dbReference>
<dbReference type="Proteomes" id="UP000557872">
    <property type="component" value="Unassembled WGS sequence"/>
</dbReference>
<feature type="domain" description="Aerotolerance regulator N-terminal" evidence="2">
    <location>
        <begin position="5"/>
        <end position="78"/>
    </location>
</feature>
<dbReference type="SUPFAM" id="SSF53300">
    <property type="entry name" value="vWA-like"/>
    <property type="match status" value="1"/>
</dbReference>
<keyword evidence="1" id="KW-0812">Transmembrane</keyword>
<evidence type="ECO:0000259" key="2">
    <source>
        <dbReference type="Pfam" id="PF07584"/>
    </source>
</evidence>
<organism evidence="4 5">
    <name type="scientific">Oceaniferula marina</name>
    <dbReference type="NCBI Taxonomy" id="2748318"/>
    <lineage>
        <taxon>Bacteria</taxon>
        <taxon>Pseudomonadati</taxon>
        <taxon>Verrucomicrobiota</taxon>
        <taxon>Verrucomicrobiia</taxon>
        <taxon>Verrucomicrobiales</taxon>
        <taxon>Verrucomicrobiaceae</taxon>
        <taxon>Oceaniferula</taxon>
    </lineage>
</organism>
<protein>
    <submittedName>
        <fullName evidence="4">VWA domain-containing protein</fullName>
    </submittedName>
</protein>
<proteinExistence type="predicted"/>
<keyword evidence="1" id="KW-0472">Membrane</keyword>
<dbReference type="EMBL" id="JACBAZ010000002">
    <property type="protein sequence ID" value="NWK55573.1"/>
    <property type="molecule type" value="Genomic_DNA"/>
</dbReference>
<feature type="transmembrane region" description="Helical" evidence="1">
    <location>
        <begin position="58"/>
        <end position="76"/>
    </location>
</feature>
<dbReference type="InterPro" id="IPR024163">
    <property type="entry name" value="Aerotolerance_reg_N"/>
</dbReference>
<reference evidence="4 5" key="1">
    <citation type="submission" date="2020-07" db="EMBL/GenBank/DDBJ databases">
        <title>Roseicoccus Jingziensis gen. nov., sp. nov., isolated from coastal seawater.</title>
        <authorList>
            <person name="Feng X."/>
        </authorList>
    </citation>
    <scope>NUCLEOTIDE SEQUENCE [LARGE SCALE GENOMIC DNA]</scope>
    <source>
        <strain evidence="4 5">N1E253</strain>
    </source>
</reference>
<dbReference type="Pfam" id="PF13519">
    <property type="entry name" value="VWA_2"/>
    <property type="match status" value="1"/>
</dbReference>
<feature type="transmembrane region" description="Helical" evidence="1">
    <location>
        <begin position="671"/>
        <end position="691"/>
    </location>
</feature>
<dbReference type="AlphaFoldDB" id="A0A851GDE0"/>
<keyword evidence="1" id="KW-1133">Transmembrane helix</keyword>
<dbReference type="PANTHER" id="PTHR37464:SF1">
    <property type="entry name" value="BLL2463 PROTEIN"/>
    <property type="match status" value="1"/>
</dbReference>
<evidence type="ECO:0000259" key="3">
    <source>
        <dbReference type="Pfam" id="PF13519"/>
    </source>
</evidence>
<dbReference type="Pfam" id="PF07584">
    <property type="entry name" value="BatA"/>
    <property type="match status" value="1"/>
</dbReference>
<dbReference type="PANTHER" id="PTHR37464">
    <property type="entry name" value="BLL2463 PROTEIN"/>
    <property type="match status" value="1"/>
</dbReference>
<dbReference type="InterPro" id="IPR036465">
    <property type="entry name" value="vWFA_dom_sf"/>
</dbReference>
<dbReference type="Gene3D" id="3.40.50.410">
    <property type="entry name" value="von Willebrand factor, type A domain"/>
    <property type="match status" value="1"/>
</dbReference>
<evidence type="ECO:0000313" key="5">
    <source>
        <dbReference type="Proteomes" id="UP000557872"/>
    </source>
</evidence>
<comment type="caution">
    <text evidence="4">The sequence shown here is derived from an EMBL/GenBank/DDBJ whole genome shotgun (WGS) entry which is preliminary data.</text>
</comment>
<sequence length="704" mass="76067">MNFLLANPAWLWLLSLVVLPVLVHLFARSNPPKYAFSDTAFLRRIMKKTARMRKPQDWLLLLLRTLAVLALLFVFLQPLLTSDKPTVGGSKTTVYLVDRSASMACKDGASSRFASACGKVGELLAAGDVDQANVVWIDAEPDALFPQPGPNLDFIGESLKRTEVNQEAGAISAALKLAINQLEQVQGERELVVLSDFQSSAWKEFALKVPKDIEVVKIKVGEQDVENVAVHELFAKPSDPVVGQDVLMVCRLRNYSATPRRTSLYLESDGGRQSREVEIPAWGEAEVQFKTHFTQPGLVPLAASIAEDVFPADDRRHALVRVRETLKLASVVPSEGGLHVKAPAVLRKLADAFEWLEYQEVAAGSLPAAGTVDYLFLHDWDGGQVDALRVLADAGTTLLIQPSTGVSLAQCHQLLGLVAGGSEEAIPVDNKSSRKPGATGSVSIQPSPLGAGWKAGIARGAGEREPVFALFRSGEFGNPAEGVFLRRLRLAEKWPAGVMSWIDYQDGVPGLLVSATNGGAPVVLWNLPLSTDLSTWSGQSPFVPFMGELLLHCRPQNVVRGLEVMPGSLLSWSPGDEVSADSVVLSRASGESLAIQVDMTAQGLRMTSQESATPGLYHWKLGDSVASLQVVNFPVTESDLRSLDPSSVQGGDVVDTGALLRRAALGDGIPLWPWLLGLALLFLLLEQWVCLWKPKSENQNPAGR</sequence>
<feature type="domain" description="VWFA" evidence="3">
    <location>
        <begin position="93"/>
        <end position="197"/>
    </location>
</feature>
<dbReference type="InterPro" id="IPR011933">
    <property type="entry name" value="Double_TM_dom"/>
</dbReference>
<feature type="transmembrane region" description="Helical" evidence="1">
    <location>
        <begin position="6"/>
        <end position="27"/>
    </location>
</feature>
<gene>
    <name evidence="4" type="ORF">HW115_08115</name>
</gene>